<reference evidence="1" key="1">
    <citation type="submission" date="2020-05" db="EMBL/GenBank/DDBJ databases">
        <title>Large-scale comparative analyses of tick genomes elucidate their genetic diversity and vector capacities.</title>
        <authorList>
            <person name="Jia N."/>
            <person name="Wang J."/>
            <person name="Shi W."/>
            <person name="Du L."/>
            <person name="Sun Y."/>
            <person name="Zhan W."/>
            <person name="Jiang J."/>
            <person name="Wang Q."/>
            <person name="Zhang B."/>
            <person name="Ji P."/>
            <person name="Sakyi L.B."/>
            <person name="Cui X."/>
            <person name="Yuan T."/>
            <person name="Jiang B."/>
            <person name="Yang W."/>
            <person name="Lam T.T.-Y."/>
            <person name="Chang Q."/>
            <person name="Ding S."/>
            <person name="Wang X."/>
            <person name="Zhu J."/>
            <person name="Ruan X."/>
            <person name="Zhao L."/>
            <person name="Wei J."/>
            <person name="Que T."/>
            <person name="Du C."/>
            <person name="Cheng J."/>
            <person name="Dai P."/>
            <person name="Han X."/>
            <person name="Huang E."/>
            <person name="Gao Y."/>
            <person name="Liu J."/>
            <person name="Shao H."/>
            <person name="Ye R."/>
            <person name="Li L."/>
            <person name="Wei W."/>
            <person name="Wang X."/>
            <person name="Wang C."/>
            <person name="Yang T."/>
            <person name="Huo Q."/>
            <person name="Li W."/>
            <person name="Guo W."/>
            <person name="Chen H."/>
            <person name="Zhou L."/>
            <person name="Ni X."/>
            <person name="Tian J."/>
            <person name="Zhou Y."/>
            <person name="Sheng Y."/>
            <person name="Liu T."/>
            <person name="Pan Y."/>
            <person name="Xia L."/>
            <person name="Li J."/>
            <person name="Zhao F."/>
            <person name="Cao W."/>
        </authorList>
    </citation>
    <scope>NUCLEOTIDE SEQUENCE</scope>
    <source>
        <strain evidence="1">Dsil-2018</strain>
    </source>
</reference>
<protein>
    <submittedName>
        <fullName evidence="1">Uncharacterized protein</fullName>
    </submittedName>
</protein>
<dbReference type="Proteomes" id="UP000821865">
    <property type="component" value="Chromosome 5"/>
</dbReference>
<name>A0ACB8CTS4_DERSI</name>
<gene>
    <name evidence="1" type="ORF">HPB49_023834</name>
</gene>
<dbReference type="EMBL" id="CM023474">
    <property type="protein sequence ID" value="KAH7950418.1"/>
    <property type="molecule type" value="Genomic_DNA"/>
</dbReference>
<accession>A0ACB8CTS4</accession>
<organism evidence="1 2">
    <name type="scientific">Dermacentor silvarum</name>
    <name type="common">Tick</name>
    <dbReference type="NCBI Taxonomy" id="543639"/>
    <lineage>
        <taxon>Eukaryota</taxon>
        <taxon>Metazoa</taxon>
        <taxon>Ecdysozoa</taxon>
        <taxon>Arthropoda</taxon>
        <taxon>Chelicerata</taxon>
        <taxon>Arachnida</taxon>
        <taxon>Acari</taxon>
        <taxon>Parasitiformes</taxon>
        <taxon>Ixodida</taxon>
        <taxon>Ixodoidea</taxon>
        <taxon>Ixodidae</taxon>
        <taxon>Rhipicephalinae</taxon>
        <taxon>Dermacentor</taxon>
    </lineage>
</organism>
<sequence length="238" mass="25948">MPALPRDHHNVVIRTRGGFNVATVGVARRASALYMAASVSPQYAMEDIVCPNIKQNIIVVSTPHSSNAERYHRLASFELDGHQFEIRAYETAPDYTVKGVIRGPSKKTSSPFTSISSTRGTRPPKRPKDSARPLRSSSPSMVTGSQRGVSATQPLNCAAVTCSPGSCGHVECACGMHKDECGCCDICYKCPGDQCNTWDKDLCTEGHRCILEDPCRRFEQGGQGRCWPEDNTRTSHAS</sequence>
<keyword evidence="2" id="KW-1185">Reference proteome</keyword>
<comment type="caution">
    <text evidence="1">The sequence shown here is derived from an EMBL/GenBank/DDBJ whole genome shotgun (WGS) entry which is preliminary data.</text>
</comment>
<proteinExistence type="predicted"/>
<evidence type="ECO:0000313" key="1">
    <source>
        <dbReference type="EMBL" id="KAH7950418.1"/>
    </source>
</evidence>
<evidence type="ECO:0000313" key="2">
    <source>
        <dbReference type="Proteomes" id="UP000821865"/>
    </source>
</evidence>